<keyword evidence="3" id="KW-1185">Reference proteome</keyword>
<feature type="transmembrane region" description="Helical" evidence="1">
    <location>
        <begin position="27"/>
        <end position="47"/>
    </location>
</feature>
<dbReference type="Proteomes" id="UP001339911">
    <property type="component" value="Unassembled WGS sequence"/>
</dbReference>
<reference evidence="2 3" key="1">
    <citation type="submission" date="2024-01" db="EMBL/GenBank/DDBJ databases">
        <title>Genome insights into Plantactinospora veratri sp. nov.</title>
        <authorList>
            <person name="Wang L."/>
        </authorList>
    </citation>
    <scope>NUCLEOTIDE SEQUENCE [LARGE SCALE GENOMIC DNA]</scope>
    <source>
        <strain evidence="2 3">NEAU-FHS4</strain>
    </source>
</reference>
<evidence type="ECO:0000313" key="2">
    <source>
        <dbReference type="EMBL" id="MEE6307293.1"/>
    </source>
</evidence>
<comment type="caution">
    <text evidence="2">The sequence shown here is derived from an EMBL/GenBank/DDBJ whole genome shotgun (WGS) entry which is preliminary data.</text>
</comment>
<protein>
    <recommendedName>
        <fullName evidence="4">DUF2127 domain-containing protein</fullName>
    </recommendedName>
</protein>
<keyword evidence="1" id="KW-0472">Membrane</keyword>
<name>A0ABU7SBH8_9ACTN</name>
<organism evidence="2 3">
    <name type="scientific">Plantactinospora veratri</name>
    <dbReference type="NCBI Taxonomy" id="1436122"/>
    <lineage>
        <taxon>Bacteria</taxon>
        <taxon>Bacillati</taxon>
        <taxon>Actinomycetota</taxon>
        <taxon>Actinomycetes</taxon>
        <taxon>Micromonosporales</taxon>
        <taxon>Micromonosporaceae</taxon>
        <taxon>Plantactinospora</taxon>
    </lineage>
</organism>
<evidence type="ECO:0008006" key="4">
    <source>
        <dbReference type="Google" id="ProtNLM"/>
    </source>
</evidence>
<feature type="transmembrane region" description="Helical" evidence="1">
    <location>
        <begin position="100"/>
        <end position="119"/>
    </location>
</feature>
<proteinExistence type="predicted"/>
<evidence type="ECO:0000313" key="3">
    <source>
        <dbReference type="Proteomes" id="UP001339911"/>
    </source>
</evidence>
<feature type="transmembrane region" description="Helical" evidence="1">
    <location>
        <begin position="139"/>
        <end position="158"/>
    </location>
</feature>
<sequence length="172" mass="18813">MSSFVPQTVDHRDDRIPTRWTRPVQNLTLVCSLLFVAGTALQNFVVIDLRAMEEMMRLAGSTQAQAQAEAPGFLTGFRIVGCVYLVGNAVGLLARTGRAWVFWTALAVNVTQAAGLVMIPPEVFDATRERFGVPGLLPSYVTDGGAALLAVVLLAVLVRYRRPWAYRRIPAP</sequence>
<keyword evidence="1" id="KW-0812">Transmembrane</keyword>
<evidence type="ECO:0000256" key="1">
    <source>
        <dbReference type="SAM" id="Phobius"/>
    </source>
</evidence>
<accession>A0ABU7SBH8</accession>
<dbReference type="RefSeq" id="WP_331207599.1">
    <property type="nucleotide sequence ID" value="NZ_JAZGQL010000006.1"/>
</dbReference>
<keyword evidence="1" id="KW-1133">Transmembrane helix</keyword>
<dbReference type="EMBL" id="JAZGQL010000006">
    <property type="protein sequence ID" value="MEE6307293.1"/>
    <property type="molecule type" value="Genomic_DNA"/>
</dbReference>
<gene>
    <name evidence="2" type="ORF">V1634_10700</name>
</gene>